<evidence type="ECO:0000259" key="2">
    <source>
        <dbReference type="Pfam" id="PF13842"/>
    </source>
</evidence>
<keyword evidence="3" id="KW-0808">Transferase</keyword>
<feature type="transmembrane region" description="Helical" evidence="1">
    <location>
        <begin position="6"/>
        <end position="29"/>
    </location>
</feature>
<dbReference type="InterPro" id="IPR032718">
    <property type="entry name" value="PGBD4_Znf_C"/>
</dbReference>
<protein>
    <submittedName>
        <fullName evidence="3">RNA-directed RNA polymerase L</fullName>
    </submittedName>
</protein>
<evidence type="ECO:0000313" key="3">
    <source>
        <dbReference type="EMBL" id="JAG10375.1"/>
    </source>
</evidence>
<dbReference type="AlphaFoldDB" id="A0A0A9WZU9"/>
<keyword evidence="3" id="KW-0696">RNA-directed RNA polymerase</keyword>
<keyword evidence="1" id="KW-1133">Transmembrane helix</keyword>
<keyword evidence="1" id="KW-0812">Transmembrane</keyword>
<sequence length="110" mass="13093">MSPNSDWFFIHFLILCCFLMLHVYVSPGFCEMNRKRRRGDCVVTNHFPRQHGSDVPGRKSKQIRCRQCQRVSHTVKKTVWHCPACPEQPGLCHEPCFENWHREMYVDNTE</sequence>
<keyword evidence="3" id="KW-0548">Nucleotidyltransferase</keyword>
<dbReference type="EMBL" id="GBHO01033229">
    <property type="protein sequence ID" value="JAG10375.1"/>
    <property type="molecule type" value="Transcribed_RNA"/>
</dbReference>
<proteinExistence type="predicted"/>
<reference evidence="3" key="1">
    <citation type="journal article" date="2014" name="PLoS ONE">
        <title>Transcriptome-Based Identification of ABC Transporters in the Western Tarnished Plant Bug Lygus hesperus.</title>
        <authorList>
            <person name="Hull J.J."/>
            <person name="Chaney K."/>
            <person name="Geib S.M."/>
            <person name="Fabrick J.A."/>
            <person name="Brent C.S."/>
            <person name="Walsh D."/>
            <person name="Lavine L.C."/>
        </authorList>
    </citation>
    <scope>NUCLEOTIDE SEQUENCE</scope>
</reference>
<dbReference type="Pfam" id="PF13842">
    <property type="entry name" value="zf-Tnp_2"/>
    <property type="match status" value="1"/>
</dbReference>
<organism evidence="3">
    <name type="scientific">Lygus hesperus</name>
    <name type="common">Western plant bug</name>
    <dbReference type="NCBI Taxonomy" id="30085"/>
    <lineage>
        <taxon>Eukaryota</taxon>
        <taxon>Metazoa</taxon>
        <taxon>Ecdysozoa</taxon>
        <taxon>Arthropoda</taxon>
        <taxon>Hexapoda</taxon>
        <taxon>Insecta</taxon>
        <taxon>Pterygota</taxon>
        <taxon>Neoptera</taxon>
        <taxon>Paraneoptera</taxon>
        <taxon>Hemiptera</taxon>
        <taxon>Heteroptera</taxon>
        <taxon>Panheteroptera</taxon>
        <taxon>Cimicomorpha</taxon>
        <taxon>Miridae</taxon>
        <taxon>Mirini</taxon>
        <taxon>Lygus</taxon>
    </lineage>
</organism>
<dbReference type="GO" id="GO:0003968">
    <property type="term" value="F:RNA-directed RNA polymerase activity"/>
    <property type="evidence" value="ECO:0007669"/>
    <property type="project" value="UniProtKB-KW"/>
</dbReference>
<gene>
    <name evidence="3" type="primary">L_2</name>
    <name evidence="3" type="ORF">CM83_16939</name>
</gene>
<feature type="domain" description="PiggyBac transposable element-derived protein 4 C-terminal zinc-finger" evidence="2">
    <location>
        <begin position="58"/>
        <end position="101"/>
    </location>
</feature>
<accession>A0A0A9WZU9</accession>
<evidence type="ECO:0000256" key="1">
    <source>
        <dbReference type="SAM" id="Phobius"/>
    </source>
</evidence>
<reference evidence="3" key="2">
    <citation type="submission" date="2014-07" db="EMBL/GenBank/DDBJ databases">
        <authorList>
            <person name="Hull J."/>
        </authorList>
    </citation>
    <scope>NUCLEOTIDE SEQUENCE</scope>
</reference>
<name>A0A0A9WZU9_LYGHE</name>
<keyword evidence="1" id="KW-0472">Membrane</keyword>